<dbReference type="InterPro" id="IPR011006">
    <property type="entry name" value="CheY-like_superfamily"/>
</dbReference>
<dbReference type="SUPFAM" id="SSF47226">
    <property type="entry name" value="Histidine-containing phosphotransfer domain, HPT domain"/>
    <property type="match status" value="1"/>
</dbReference>
<dbReference type="InterPro" id="IPR008207">
    <property type="entry name" value="Sig_transdc_His_kin_Hpt_dom"/>
</dbReference>
<dbReference type="InterPro" id="IPR036890">
    <property type="entry name" value="HATPase_C_sf"/>
</dbReference>
<comment type="catalytic activity">
    <reaction evidence="1">
        <text>ATP + protein L-histidine = ADP + protein N-phospho-L-histidine.</text>
        <dbReference type="EC" id="2.7.13.3"/>
    </reaction>
</comment>
<dbReference type="FunFam" id="3.30.565.10:FF:000010">
    <property type="entry name" value="Sensor histidine kinase RcsC"/>
    <property type="match status" value="1"/>
</dbReference>
<dbReference type="CDD" id="cd17546">
    <property type="entry name" value="REC_hyHK_CKI1_RcsC-like"/>
    <property type="match status" value="1"/>
</dbReference>
<evidence type="ECO:0000256" key="12">
    <source>
        <dbReference type="PROSITE-ProRule" id="PRU00110"/>
    </source>
</evidence>
<dbReference type="InterPro" id="IPR001789">
    <property type="entry name" value="Sig_transdc_resp-reg_receiver"/>
</dbReference>
<dbReference type="Gene3D" id="3.30.565.10">
    <property type="entry name" value="Histidine kinase-like ATPase, C-terminal domain"/>
    <property type="match status" value="1"/>
</dbReference>
<dbReference type="Pfam" id="PF00072">
    <property type="entry name" value="Response_reg"/>
    <property type="match status" value="2"/>
</dbReference>
<keyword evidence="5 13" id="KW-0597">Phosphoprotein</keyword>
<feature type="domain" description="Response regulatory" evidence="15">
    <location>
        <begin position="385"/>
        <end position="502"/>
    </location>
</feature>
<evidence type="ECO:0000259" key="15">
    <source>
        <dbReference type="PROSITE" id="PS50110"/>
    </source>
</evidence>
<dbReference type="InterPro" id="IPR003594">
    <property type="entry name" value="HATPase_dom"/>
</dbReference>
<evidence type="ECO:0000256" key="6">
    <source>
        <dbReference type="ARBA" id="ARBA00022692"/>
    </source>
</evidence>
<dbReference type="EC" id="2.7.13.3" evidence="3"/>
<dbReference type="EMBL" id="ATBP01001145">
    <property type="protein sequence ID" value="ETR67951.1"/>
    <property type="molecule type" value="Genomic_DNA"/>
</dbReference>
<name>A0A1V1NZF4_9BACT</name>
<dbReference type="SMART" id="SM00387">
    <property type="entry name" value="HATPase_c"/>
    <property type="match status" value="1"/>
</dbReference>
<evidence type="ECO:0000256" key="10">
    <source>
        <dbReference type="ARBA" id="ARBA00023012"/>
    </source>
</evidence>
<dbReference type="PANTHER" id="PTHR45339">
    <property type="entry name" value="HYBRID SIGNAL TRANSDUCTION HISTIDINE KINASE J"/>
    <property type="match status" value="1"/>
</dbReference>
<dbReference type="GO" id="GO:0000155">
    <property type="term" value="F:phosphorelay sensor kinase activity"/>
    <property type="evidence" value="ECO:0007669"/>
    <property type="project" value="InterPro"/>
</dbReference>
<feature type="domain" description="HPt" evidence="16">
    <location>
        <begin position="536"/>
        <end position="634"/>
    </location>
</feature>
<comment type="subcellular location">
    <subcellularLocation>
        <location evidence="2">Cell membrane</location>
        <topology evidence="2">Multi-pass membrane protein</topology>
    </subcellularLocation>
</comment>
<dbReference type="Gene3D" id="3.40.50.2300">
    <property type="match status" value="2"/>
</dbReference>
<evidence type="ECO:0000256" key="7">
    <source>
        <dbReference type="ARBA" id="ARBA00022741"/>
    </source>
</evidence>
<keyword evidence="8" id="KW-0067">ATP-binding</keyword>
<feature type="modified residue" description="4-aspartylphosphate" evidence="13">
    <location>
        <position position="434"/>
    </location>
</feature>
<feature type="domain" description="Response regulatory" evidence="15">
    <location>
        <begin position="241"/>
        <end position="362"/>
    </location>
</feature>
<dbReference type="Proteomes" id="UP000189670">
    <property type="component" value="Unassembled WGS sequence"/>
</dbReference>
<evidence type="ECO:0000256" key="1">
    <source>
        <dbReference type="ARBA" id="ARBA00000085"/>
    </source>
</evidence>
<evidence type="ECO:0000256" key="8">
    <source>
        <dbReference type="ARBA" id="ARBA00022840"/>
    </source>
</evidence>
<dbReference type="PROSITE" id="PS50894">
    <property type="entry name" value="HPT"/>
    <property type="match status" value="1"/>
</dbReference>
<evidence type="ECO:0000256" key="4">
    <source>
        <dbReference type="ARBA" id="ARBA00022475"/>
    </source>
</evidence>
<accession>A0A1V1NZF4</accession>
<dbReference type="SUPFAM" id="SSF47384">
    <property type="entry name" value="Homodimeric domain of signal transducing histidine kinase"/>
    <property type="match status" value="1"/>
</dbReference>
<feature type="modified residue" description="Phosphohistidine" evidence="12">
    <location>
        <position position="575"/>
    </location>
</feature>
<organism evidence="17 18">
    <name type="scientific">Candidatus Magnetoglobus multicellularis str. Araruama</name>
    <dbReference type="NCBI Taxonomy" id="890399"/>
    <lineage>
        <taxon>Bacteria</taxon>
        <taxon>Pseudomonadati</taxon>
        <taxon>Thermodesulfobacteriota</taxon>
        <taxon>Desulfobacteria</taxon>
        <taxon>Desulfobacterales</taxon>
        <taxon>Desulfobacteraceae</taxon>
        <taxon>Candidatus Magnetoglobus</taxon>
    </lineage>
</organism>
<dbReference type="InterPro" id="IPR003661">
    <property type="entry name" value="HisK_dim/P_dom"/>
</dbReference>
<dbReference type="AlphaFoldDB" id="A0A1V1NZF4"/>
<dbReference type="PROSITE" id="PS50109">
    <property type="entry name" value="HIS_KIN"/>
    <property type="match status" value="1"/>
</dbReference>
<dbReference type="PRINTS" id="PR00344">
    <property type="entry name" value="BCTRLSENSOR"/>
</dbReference>
<dbReference type="Pfam" id="PF00512">
    <property type="entry name" value="HisKA"/>
    <property type="match status" value="1"/>
</dbReference>
<evidence type="ECO:0000256" key="3">
    <source>
        <dbReference type="ARBA" id="ARBA00012438"/>
    </source>
</evidence>
<gene>
    <name evidence="17" type="ORF">OMM_04857</name>
</gene>
<dbReference type="Gene3D" id="1.10.287.130">
    <property type="match status" value="1"/>
</dbReference>
<dbReference type="Gene3D" id="1.20.120.160">
    <property type="entry name" value="HPT domain"/>
    <property type="match status" value="1"/>
</dbReference>
<keyword evidence="10" id="KW-0902">Two-component regulatory system</keyword>
<dbReference type="CDD" id="cd16922">
    <property type="entry name" value="HATPase_EvgS-ArcB-TorS-like"/>
    <property type="match status" value="1"/>
</dbReference>
<evidence type="ECO:0000256" key="13">
    <source>
        <dbReference type="PROSITE-ProRule" id="PRU00169"/>
    </source>
</evidence>
<dbReference type="Pfam" id="PF02518">
    <property type="entry name" value="HATPase_c"/>
    <property type="match status" value="1"/>
</dbReference>
<dbReference type="PROSITE" id="PS50110">
    <property type="entry name" value="RESPONSE_REGULATORY"/>
    <property type="match status" value="2"/>
</dbReference>
<keyword evidence="4" id="KW-1003">Cell membrane</keyword>
<dbReference type="InterPro" id="IPR036097">
    <property type="entry name" value="HisK_dim/P_sf"/>
</dbReference>
<proteinExistence type="predicted"/>
<dbReference type="PANTHER" id="PTHR45339:SF1">
    <property type="entry name" value="HYBRID SIGNAL TRANSDUCTION HISTIDINE KINASE J"/>
    <property type="match status" value="1"/>
</dbReference>
<evidence type="ECO:0000256" key="5">
    <source>
        <dbReference type="ARBA" id="ARBA00022553"/>
    </source>
</evidence>
<dbReference type="InterPro" id="IPR036641">
    <property type="entry name" value="HPT_dom_sf"/>
</dbReference>
<comment type="caution">
    <text evidence="17">The sequence shown here is derived from an EMBL/GenBank/DDBJ whole genome shotgun (WGS) entry which is preliminary data.</text>
</comment>
<keyword evidence="17" id="KW-0418">Kinase</keyword>
<dbReference type="CDD" id="cd00088">
    <property type="entry name" value="HPT"/>
    <property type="match status" value="1"/>
</dbReference>
<protein>
    <recommendedName>
        <fullName evidence="3">histidine kinase</fullName>
        <ecNumber evidence="3">2.7.13.3</ecNumber>
    </recommendedName>
</protein>
<dbReference type="CDD" id="cd00082">
    <property type="entry name" value="HisKA"/>
    <property type="match status" value="1"/>
</dbReference>
<dbReference type="SUPFAM" id="SSF52172">
    <property type="entry name" value="CheY-like"/>
    <property type="match status" value="2"/>
</dbReference>
<dbReference type="GO" id="GO:0005524">
    <property type="term" value="F:ATP binding"/>
    <property type="evidence" value="ECO:0007669"/>
    <property type="project" value="UniProtKB-KW"/>
</dbReference>
<sequence length="634" mass="71672">MSHEIRTPMNGIIGMSDLLLESQLTHEQHQYAETISKSADLLLSILNDILDLSKIEAGKMELDCVKFDLIETIDQLIEIMAIKAVQKNIELIYHVDNKVPKYVKGDPMRLGQVVINLLNNAIKFTSKGEVFIHVKTIEESESKVMIQCSVQDTGIGIAKHDINRLFQSFSQVDASTTRKYGGSGLGLKISKYLVEMMDGEINVSSEKDKGSTFWFTIKLFKQNEEKDLIFDEVNKIIKNHKILIVDDNHTNLLVFGKYIKQLGCQFQTATSGIAALSMMKDAQKSGNPFSMALIDMQMPEMDGEELGVIIKNNTELKSTILIMITSMGNHLDKENKMNIGFASYLNKPIKKKQLFKSLLESLGKPVNQLYPTSTESVKGNKKDINILLVEDNVVNRIVATNLLENLGYQIDSAENGIKALEAVNQKEYDLIFMDIQMPEMDGFEATKRIRNIEKDKKHSIIVAITAHAMRGDQEKCLLSGMDDYISKPVKKAALENLFNKYFMLNKTDKISKTDENTNSRTDIFDKEYITESIGGSIEEQTDFIQIFINELTEQTLLLKSAVEEKNFEQVQKLAHRIKGSSGDINAKKVHEISAILEKKAKNKDSSQVSQQWCLLLKESDNLITLLKNEYNLEQ</sequence>
<keyword evidence="17" id="KW-0808">Transferase</keyword>
<dbReference type="SMART" id="SM00448">
    <property type="entry name" value="REC"/>
    <property type="match status" value="2"/>
</dbReference>
<dbReference type="GO" id="GO:0005886">
    <property type="term" value="C:plasma membrane"/>
    <property type="evidence" value="ECO:0007669"/>
    <property type="project" value="UniProtKB-SubCell"/>
</dbReference>
<keyword evidence="6" id="KW-0812">Transmembrane</keyword>
<keyword evidence="9" id="KW-1133">Transmembrane helix</keyword>
<dbReference type="SUPFAM" id="SSF55874">
    <property type="entry name" value="ATPase domain of HSP90 chaperone/DNA topoisomerase II/histidine kinase"/>
    <property type="match status" value="1"/>
</dbReference>
<keyword evidence="7" id="KW-0547">Nucleotide-binding</keyword>
<dbReference type="Pfam" id="PF01627">
    <property type="entry name" value="Hpt"/>
    <property type="match status" value="1"/>
</dbReference>
<evidence type="ECO:0000256" key="2">
    <source>
        <dbReference type="ARBA" id="ARBA00004651"/>
    </source>
</evidence>
<evidence type="ECO:0000256" key="11">
    <source>
        <dbReference type="ARBA" id="ARBA00023136"/>
    </source>
</evidence>
<reference evidence="18" key="1">
    <citation type="submission" date="2012-11" db="EMBL/GenBank/DDBJ databases">
        <authorList>
            <person name="Lucero-Rivera Y.E."/>
            <person name="Tovar-Ramirez D."/>
        </authorList>
    </citation>
    <scope>NUCLEOTIDE SEQUENCE [LARGE SCALE GENOMIC DNA]</scope>
    <source>
        <strain evidence="18">Araruama</strain>
    </source>
</reference>
<keyword evidence="11" id="KW-0472">Membrane</keyword>
<evidence type="ECO:0000259" key="14">
    <source>
        <dbReference type="PROSITE" id="PS50109"/>
    </source>
</evidence>
<feature type="modified residue" description="4-aspartylphosphate" evidence="13">
    <location>
        <position position="295"/>
    </location>
</feature>
<dbReference type="SMART" id="SM00388">
    <property type="entry name" value="HisKA"/>
    <property type="match status" value="1"/>
</dbReference>
<evidence type="ECO:0000259" key="16">
    <source>
        <dbReference type="PROSITE" id="PS50894"/>
    </source>
</evidence>
<evidence type="ECO:0000313" key="18">
    <source>
        <dbReference type="Proteomes" id="UP000189670"/>
    </source>
</evidence>
<feature type="domain" description="Histidine kinase" evidence="14">
    <location>
        <begin position="1"/>
        <end position="221"/>
    </location>
</feature>
<dbReference type="InterPro" id="IPR005467">
    <property type="entry name" value="His_kinase_dom"/>
</dbReference>
<evidence type="ECO:0000313" key="17">
    <source>
        <dbReference type="EMBL" id="ETR67951.1"/>
    </source>
</evidence>
<dbReference type="InterPro" id="IPR004358">
    <property type="entry name" value="Sig_transdc_His_kin-like_C"/>
</dbReference>
<evidence type="ECO:0000256" key="9">
    <source>
        <dbReference type="ARBA" id="ARBA00022989"/>
    </source>
</evidence>